<reference evidence="2 3" key="2">
    <citation type="submission" date="2018-11" db="EMBL/GenBank/DDBJ databases">
        <authorList>
            <consortium name="Pathogen Informatics"/>
        </authorList>
    </citation>
    <scope>NUCLEOTIDE SEQUENCE [LARGE SCALE GENOMIC DNA]</scope>
</reference>
<feature type="region of interest" description="Disordered" evidence="1">
    <location>
        <begin position="74"/>
        <end position="98"/>
    </location>
</feature>
<evidence type="ECO:0000313" key="2">
    <source>
        <dbReference type="EMBL" id="VDO01643.1"/>
    </source>
</evidence>
<dbReference type="Proteomes" id="UP000278807">
    <property type="component" value="Unassembled WGS sequence"/>
</dbReference>
<reference evidence="4" key="1">
    <citation type="submission" date="2017-02" db="UniProtKB">
        <authorList>
            <consortium name="WormBaseParasite"/>
        </authorList>
    </citation>
    <scope>IDENTIFICATION</scope>
</reference>
<name>A0A0R3TFE6_RODNA</name>
<dbReference type="WBParaSite" id="HNAJ_0000578701-mRNA-1">
    <property type="protein sequence ID" value="HNAJ_0000578701-mRNA-1"/>
    <property type="gene ID" value="HNAJ_0000578701"/>
</dbReference>
<protein>
    <submittedName>
        <fullName evidence="4">SBDS domain-containing protein</fullName>
    </submittedName>
</protein>
<evidence type="ECO:0000313" key="4">
    <source>
        <dbReference type="WBParaSite" id="HNAJ_0000578701-mRNA-1"/>
    </source>
</evidence>
<dbReference type="EMBL" id="UZAE01005415">
    <property type="protein sequence ID" value="VDO01643.1"/>
    <property type="molecule type" value="Genomic_DNA"/>
</dbReference>
<organism evidence="4">
    <name type="scientific">Rodentolepis nana</name>
    <name type="common">Dwarf tapeworm</name>
    <name type="synonym">Hymenolepis nana</name>
    <dbReference type="NCBI Taxonomy" id="102285"/>
    <lineage>
        <taxon>Eukaryota</taxon>
        <taxon>Metazoa</taxon>
        <taxon>Spiralia</taxon>
        <taxon>Lophotrochozoa</taxon>
        <taxon>Platyhelminthes</taxon>
        <taxon>Cestoda</taxon>
        <taxon>Eucestoda</taxon>
        <taxon>Cyclophyllidea</taxon>
        <taxon>Hymenolepididae</taxon>
        <taxon>Rodentolepis</taxon>
    </lineage>
</organism>
<evidence type="ECO:0000313" key="3">
    <source>
        <dbReference type="Proteomes" id="UP000278807"/>
    </source>
</evidence>
<gene>
    <name evidence="2" type="ORF">HNAJ_LOCUS5783</name>
</gene>
<feature type="compositionally biased region" description="Basic and acidic residues" evidence="1">
    <location>
        <begin position="74"/>
        <end position="88"/>
    </location>
</feature>
<sequence>MNKVKFKVIRAGQLFSHSKVSRQKEIACGNHKKYNDVNNFAFAFSVIEDMQTDGGKQSYFKLNKKNLELCNKFESEGGRDDQSDDERGSANPTTDVRS</sequence>
<evidence type="ECO:0000256" key="1">
    <source>
        <dbReference type="SAM" id="MobiDB-lite"/>
    </source>
</evidence>
<keyword evidence="3" id="KW-1185">Reference proteome</keyword>
<dbReference type="AlphaFoldDB" id="A0A0R3TFE6"/>
<accession>A0A0R3TFE6</accession>
<proteinExistence type="predicted"/>